<accession>A0ACC2JH23</accession>
<dbReference type="EMBL" id="JAPUUL010001753">
    <property type="protein sequence ID" value="KAJ8126662.1"/>
    <property type="molecule type" value="Genomic_DNA"/>
</dbReference>
<organism evidence="1 2">
    <name type="scientific">Lasiodiplodia mahajangana</name>
    <dbReference type="NCBI Taxonomy" id="1108764"/>
    <lineage>
        <taxon>Eukaryota</taxon>
        <taxon>Fungi</taxon>
        <taxon>Dikarya</taxon>
        <taxon>Ascomycota</taxon>
        <taxon>Pezizomycotina</taxon>
        <taxon>Dothideomycetes</taxon>
        <taxon>Dothideomycetes incertae sedis</taxon>
        <taxon>Botryosphaeriales</taxon>
        <taxon>Botryosphaeriaceae</taxon>
        <taxon>Lasiodiplodia</taxon>
    </lineage>
</organism>
<evidence type="ECO:0000313" key="1">
    <source>
        <dbReference type="EMBL" id="KAJ8126662.1"/>
    </source>
</evidence>
<comment type="caution">
    <text evidence="1">The sequence shown here is derived from an EMBL/GenBank/DDBJ whole genome shotgun (WGS) entry which is preliminary data.</text>
</comment>
<gene>
    <name evidence="1" type="ORF">O1611_g6975</name>
</gene>
<dbReference type="Proteomes" id="UP001153332">
    <property type="component" value="Unassembled WGS sequence"/>
</dbReference>
<protein>
    <submittedName>
        <fullName evidence="1">Uncharacterized protein</fullName>
    </submittedName>
</protein>
<proteinExistence type="predicted"/>
<keyword evidence="2" id="KW-1185">Reference proteome</keyword>
<name>A0ACC2JH23_9PEZI</name>
<evidence type="ECO:0000313" key="2">
    <source>
        <dbReference type="Proteomes" id="UP001153332"/>
    </source>
</evidence>
<sequence>MWWFFRIVSSSIFLLTIILSIPISFDVGGRDTGLAYSLALFGFYFVYSAAKLATPEKSRMRWALTSVLQTSQWVVVPALLIWSLHNFAVDASSTDWVSKTIGGLGHRKHTTWTDWIFGNGGLVESVTLGGWDKTLSYSSPVFQLAEGFCTLLVIQAAGQISRWLVNRGRSDTWVLLLLIFSASIIASAVYFLWRMALFPSISNIDATLIGVTVTSAVFLCAIGIGTGRGNPVESSLLFAYVVLCVYQIFTDYIQSPEAQAAALEQATNQPEFPPLPPIIMASYSTFVHLLGSLPSAVYSSLSFLHAAFQTIAPSVMISLIYRIIVFYCATRIIPAVRESGARALMEEPSLDDSDGANRLLGVLSWFSPSILIAVYTSLLLQHFSASDNEGWTLRDGDAGGNTWRWINVAATISLYAIELYLGSEDADSGMVDFLESGCFGQPGKKNLGDLCSQHLALRSRGHYTIGSTGFVCYMISTKSGQHDTSVGLSDTTAGAGARTRPAGAPIRRVKGGPGSRPRLSDQRKTIEREANRSDVPWLVDPPPWLAELGRRAMTTAPALPESTPRYIGVSTTTYLPFRSALEVKSGQESGEWGTPTYYLTSGEDGRAAASPAQRMDYFRPPTYLRRLNDNVHNNSPYLDSSHFLSHPVSAPIPPIQQRMTVYLQDEVQSHSLRDPEGFWAVQAAHLHWHKPPTTILTKTTKKLENGTEHPHWHWFDGGEISTCFNCVDRHVLAGNGDKPAIYWDSPVTGAKQTLTYAQLLDEVETTAGALRQEGVQKGDVVLVYSESVFAPSTKSDSAAFDNT</sequence>
<reference evidence="1" key="1">
    <citation type="submission" date="2022-12" db="EMBL/GenBank/DDBJ databases">
        <title>Genome Sequence of Lasiodiplodia mahajangana.</title>
        <authorList>
            <person name="Buettner E."/>
        </authorList>
    </citation>
    <scope>NUCLEOTIDE SEQUENCE</scope>
    <source>
        <strain evidence="1">VT137</strain>
    </source>
</reference>